<dbReference type="SUPFAM" id="SSF53756">
    <property type="entry name" value="UDP-Glycosyltransferase/glycogen phosphorylase"/>
    <property type="match status" value="1"/>
</dbReference>
<dbReference type="RefSeq" id="WP_191790869.1">
    <property type="nucleotide sequence ID" value="NZ_JACSQE010000008.1"/>
</dbReference>
<proteinExistence type="predicted"/>
<keyword evidence="1" id="KW-0808">Transferase</keyword>
<evidence type="ECO:0000313" key="3">
    <source>
        <dbReference type="EMBL" id="MBD7999214.1"/>
    </source>
</evidence>
<feature type="domain" description="Glycosyl transferase family 1" evidence="2">
    <location>
        <begin position="324"/>
        <end position="470"/>
    </location>
</feature>
<dbReference type="PANTHER" id="PTHR46401:SF2">
    <property type="entry name" value="GLYCOSYLTRANSFERASE WBBK-RELATED"/>
    <property type="match status" value="1"/>
</dbReference>
<evidence type="ECO:0000259" key="2">
    <source>
        <dbReference type="Pfam" id="PF00534"/>
    </source>
</evidence>
<evidence type="ECO:0000313" key="4">
    <source>
        <dbReference type="Proteomes" id="UP000633601"/>
    </source>
</evidence>
<keyword evidence="4" id="KW-1185">Reference proteome</keyword>
<dbReference type="Proteomes" id="UP000633601">
    <property type="component" value="Unassembled WGS sequence"/>
</dbReference>
<dbReference type="CDD" id="cd03809">
    <property type="entry name" value="GT4_MtfB-like"/>
    <property type="match status" value="1"/>
</dbReference>
<comment type="caution">
    <text evidence="3">The sequence shown here is derived from an EMBL/GenBank/DDBJ whole genome shotgun (WGS) entry which is preliminary data.</text>
</comment>
<evidence type="ECO:0000256" key="1">
    <source>
        <dbReference type="ARBA" id="ARBA00022679"/>
    </source>
</evidence>
<name>A0ABR8V351_9CELL</name>
<dbReference type="Pfam" id="PF00534">
    <property type="entry name" value="Glycos_transf_1"/>
    <property type="match status" value="1"/>
</dbReference>
<accession>A0ABR8V351</accession>
<dbReference type="PANTHER" id="PTHR46401">
    <property type="entry name" value="GLYCOSYLTRANSFERASE WBBK-RELATED"/>
    <property type="match status" value="1"/>
</dbReference>
<dbReference type="EMBL" id="JACSQE010000008">
    <property type="protein sequence ID" value="MBD7999214.1"/>
    <property type="molecule type" value="Genomic_DNA"/>
</dbReference>
<dbReference type="Gene3D" id="3.40.50.2000">
    <property type="entry name" value="Glycogen Phosphorylase B"/>
    <property type="match status" value="1"/>
</dbReference>
<dbReference type="InterPro" id="IPR001296">
    <property type="entry name" value="Glyco_trans_1"/>
</dbReference>
<organism evidence="3 4">
    <name type="scientific">Oerskovia gallyi</name>
    <dbReference type="NCBI Taxonomy" id="2762226"/>
    <lineage>
        <taxon>Bacteria</taxon>
        <taxon>Bacillati</taxon>
        <taxon>Actinomycetota</taxon>
        <taxon>Actinomycetes</taxon>
        <taxon>Micrococcales</taxon>
        <taxon>Cellulomonadaceae</taxon>
        <taxon>Oerskovia</taxon>
    </lineage>
</organism>
<reference evidence="3 4" key="1">
    <citation type="submission" date="2020-08" db="EMBL/GenBank/DDBJ databases">
        <title>A Genomic Blueprint of the Chicken Gut Microbiome.</title>
        <authorList>
            <person name="Gilroy R."/>
            <person name="Ravi A."/>
            <person name="Getino M."/>
            <person name="Pursley I."/>
            <person name="Horton D.L."/>
            <person name="Alikhan N.-F."/>
            <person name="Baker D."/>
            <person name="Gharbi K."/>
            <person name="Hall N."/>
            <person name="Watson M."/>
            <person name="Adriaenssens E.M."/>
            <person name="Foster-Nyarko E."/>
            <person name="Jarju S."/>
            <person name="Secka A."/>
            <person name="Antonio M."/>
            <person name="Oren A."/>
            <person name="Chaudhuri R."/>
            <person name="La Ragione R.M."/>
            <person name="Hildebrand F."/>
            <person name="Pallen M.J."/>
        </authorList>
    </citation>
    <scope>NUCLEOTIDE SEQUENCE [LARGE SCALE GENOMIC DNA]</scope>
    <source>
        <strain evidence="3 4">Sa2CUA8</strain>
    </source>
</reference>
<gene>
    <name evidence="3" type="ORF">H9640_11690</name>
</gene>
<sequence length="504" mass="54957">MTIFRRPSGATRSSAAPQTHVDAWRSRLPLLATALERPAPSVAPWSLESFERVLGELVDIRDHAQVWLAITVLTGRLPEVHTVVETAREAEFDSHVVVRTIVEETTDESAGWAVRVVTGTVVVDVAHTASTTLMTGIQRVVRETTRRWLREHDVLPVSWTQDFDAVRDLTPVELDRILRAEAADEDLPSTAEPSVVVPWNARYVVPELAAEEERTGRLRALALYSRSPLSAVGFDLIPVTSGDTTSPGMSDAFARSLAALRHGVRLAPISGAAATEYEGWRMMLAATGIAGPEITPVVLPVEAVESTPADIEAARLRFTVGTWPLVLVVGSHEPRKNHLAILHAAELLWREGHAFSLTFIGGNSWNGESFQRRLHELRSIGRPVEAASKISDDQLWAAYRLARFSVFPSLNEGFGLPVAESLAVGTPAITSDFGSMAEIAADGGALVVDPHDDRAIADAMRTLLLDDEQLGELSVAALARPRRTWDDYAAELWAYLIEGRPPTA</sequence>
<protein>
    <submittedName>
        <fullName evidence="3">Glycosyltransferase family 4 protein</fullName>
    </submittedName>
</protein>